<dbReference type="PROSITE" id="PS51755">
    <property type="entry name" value="OMPR_PHOB"/>
    <property type="match status" value="1"/>
</dbReference>
<dbReference type="GO" id="GO:0000156">
    <property type="term" value="F:phosphorelay response regulator activity"/>
    <property type="evidence" value="ECO:0007669"/>
    <property type="project" value="TreeGrafter"/>
</dbReference>
<dbReference type="PANTHER" id="PTHR48111:SF52">
    <property type="entry name" value="TRANSCRIPTIONAL REGULATORY PROTEIN YVRH"/>
    <property type="match status" value="1"/>
</dbReference>
<evidence type="ECO:0000259" key="9">
    <source>
        <dbReference type="PROSITE" id="PS51755"/>
    </source>
</evidence>
<dbReference type="Gene3D" id="6.10.250.690">
    <property type="match status" value="1"/>
</dbReference>
<dbReference type="GO" id="GO:0006355">
    <property type="term" value="P:regulation of DNA-templated transcription"/>
    <property type="evidence" value="ECO:0007669"/>
    <property type="project" value="InterPro"/>
</dbReference>
<reference evidence="10" key="2">
    <citation type="journal article" date="2021" name="PeerJ">
        <title>Extensive microbial diversity within the chicken gut microbiome revealed by metagenomics and culture.</title>
        <authorList>
            <person name="Gilroy R."/>
            <person name="Ravi A."/>
            <person name="Getino M."/>
            <person name="Pursley I."/>
            <person name="Horton D.L."/>
            <person name="Alikhan N.F."/>
            <person name="Baker D."/>
            <person name="Gharbi K."/>
            <person name="Hall N."/>
            <person name="Watson M."/>
            <person name="Adriaenssens E.M."/>
            <person name="Foster-Nyarko E."/>
            <person name="Jarju S."/>
            <person name="Secka A."/>
            <person name="Antonio M."/>
            <person name="Oren A."/>
            <person name="Chaudhuri R.R."/>
            <person name="La Ragione R."/>
            <person name="Hildebrand F."/>
            <person name="Pallen M.J."/>
        </authorList>
    </citation>
    <scope>NUCLEOTIDE SEQUENCE</scope>
    <source>
        <strain evidence="10">USAMLcec3-3695</strain>
    </source>
</reference>
<dbReference type="SUPFAM" id="SSF52172">
    <property type="entry name" value="CheY-like"/>
    <property type="match status" value="1"/>
</dbReference>
<dbReference type="Gene3D" id="3.40.50.2300">
    <property type="match status" value="1"/>
</dbReference>
<feature type="DNA-binding region" description="OmpR/PhoB-type" evidence="7">
    <location>
        <begin position="132"/>
        <end position="231"/>
    </location>
</feature>
<feature type="domain" description="Response regulatory" evidence="8">
    <location>
        <begin position="8"/>
        <end position="122"/>
    </location>
</feature>
<name>A0A9D1MD51_9FIRM</name>
<evidence type="ECO:0000256" key="6">
    <source>
        <dbReference type="PROSITE-ProRule" id="PRU00169"/>
    </source>
</evidence>
<keyword evidence="4" id="KW-0804">Transcription</keyword>
<dbReference type="PROSITE" id="PS50110">
    <property type="entry name" value="RESPONSE_REGULATORY"/>
    <property type="match status" value="1"/>
</dbReference>
<dbReference type="SMART" id="SM00862">
    <property type="entry name" value="Trans_reg_C"/>
    <property type="match status" value="1"/>
</dbReference>
<dbReference type="GO" id="GO:0005829">
    <property type="term" value="C:cytosol"/>
    <property type="evidence" value="ECO:0007669"/>
    <property type="project" value="TreeGrafter"/>
</dbReference>
<accession>A0A9D1MD51</accession>
<dbReference type="EMBL" id="DVNB01000110">
    <property type="protein sequence ID" value="HIU58303.1"/>
    <property type="molecule type" value="Genomic_DNA"/>
</dbReference>
<dbReference type="InterPro" id="IPR001867">
    <property type="entry name" value="OmpR/PhoB-type_DNA-bd"/>
</dbReference>
<keyword evidence="3 7" id="KW-0238">DNA-binding</keyword>
<dbReference type="GO" id="GO:0000976">
    <property type="term" value="F:transcription cis-regulatory region binding"/>
    <property type="evidence" value="ECO:0007669"/>
    <property type="project" value="TreeGrafter"/>
</dbReference>
<organism evidence="10 11">
    <name type="scientific">Candidatus Ornithomonoglobus merdipullorum</name>
    <dbReference type="NCBI Taxonomy" id="2840895"/>
    <lineage>
        <taxon>Bacteria</taxon>
        <taxon>Bacillati</taxon>
        <taxon>Bacillota</taxon>
        <taxon>Clostridia</taxon>
        <taxon>Candidatus Ornithomonoglobus</taxon>
    </lineage>
</organism>
<dbReference type="Proteomes" id="UP000824109">
    <property type="component" value="Unassembled WGS sequence"/>
</dbReference>
<evidence type="ECO:0000256" key="5">
    <source>
        <dbReference type="ARBA" id="ARBA00024867"/>
    </source>
</evidence>
<gene>
    <name evidence="10" type="ORF">IAA61_10915</name>
</gene>
<sequence length="234" mass="26383">MDELLNKKILIVDDEPELLQMIEDILFSEGFFNICTAPDCAKALSLARAQTMALFVLDVNLPDGNGFMLYNELRKISQAPVIFLTARGEPEDRIRGLGLGADDYIVKPFLPKELVLRIRALLRRAYPSMEKATEFTVAGKIIDTDNAEVRSGETSVPLTAKELILIKKLWENKNRIVTNDALCLAAWGEDYYGHENSLMVHIRHLREKIENEPSSPQHIVTVKGLGYKLVTNDE</sequence>
<protein>
    <recommendedName>
        <fullName evidence="1">Stage 0 sporulation protein A homolog</fullName>
    </recommendedName>
</protein>
<comment type="caution">
    <text evidence="10">The sequence shown here is derived from an EMBL/GenBank/DDBJ whole genome shotgun (WGS) entry which is preliminary data.</text>
</comment>
<dbReference type="InterPro" id="IPR039420">
    <property type="entry name" value="WalR-like"/>
</dbReference>
<keyword evidence="2" id="KW-0805">Transcription regulation</keyword>
<evidence type="ECO:0000256" key="7">
    <source>
        <dbReference type="PROSITE-ProRule" id="PRU01091"/>
    </source>
</evidence>
<dbReference type="GO" id="GO:0032993">
    <property type="term" value="C:protein-DNA complex"/>
    <property type="evidence" value="ECO:0007669"/>
    <property type="project" value="TreeGrafter"/>
</dbReference>
<dbReference type="InterPro" id="IPR016032">
    <property type="entry name" value="Sig_transdc_resp-reg_C-effctor"/>
</dbReference>
<feature type="domain" description="OmpR/PhoB-type" evidence="9">
    <location>
        <begin position="132"/>
        <end position="231"/>
    </location>
</feature>
<dbReference type="PANTHER" id="PTHR48111">
    <property type="entry name" value="REGULATOR OF RPOS"/>
    <property type="match status" value="1"/>
</dbReference>
<dbReference type="Gene3D" id="1.10.10.10">
    <property type="entry name" value="Winged helix-like DNA-binding domain superfamily/Winged helix DNA-binding domain"/>
    <property type="match status" value="1"/>
</dbReference>
<reference evidence="10" key="1">
    <citation type="submission" date="2020-10" db="EMBL/GenBank/DDBJ databases">
        <authorList>
            <person name="Gilroy R."/>
        </authorList>
    </citation>
    <scope>NUCLEOTIDE SEQUENCE</scope>
    <source>
        <strain evidence="10">USAMLcec3-3695</strain>
    </source>
</reference>
<dbReference type="Pfam" id="PF00072">
    <property type="entry name" value="Response_reg"/>
    <property type="match status" value="1"/>
</dbReference>
<evidence type="ECO:0000313" key="11">
    <source>
        <dbReference type="Proteomes" id="UP000824109"/>
    </source>
</evidence>
<feature type="modified residue" description="4-aspartylphosphate" evidence="6">
    <location>
        <position position="58"/>
    </location>
</feature>
<keyword evidence="6" id="KW-0597">Phosphoprotein</keyword>
<evidence type="ECO:0000256" key="2">
    <source>
        <dbReference type="ARBA" id="ARBA00023015"/>
    </source>
</evidence>
<dbReference type="InterPro" id="IPR036388">
    <property type="entry name" value="WH-like_DNA-bd_sf"/>
</dbReference>
<evidence type="ECO:0000313" key="10">
    <source>
        <dbReference type="EMBL" id="HIU58303.1"/>
    </source>
</evidence>
<proteinExistence type="predicted"/>
<evidence type="ECO:0000259" key="8">
    <source>
        <dbReference type="PROSITE" id="PS50110"/>
    </source>
</evidence>
<evidence type="ECO:0000256" key="4">
    <source>
        <dbReference type="ARBA" id="ARBA00023163"/>
    </source>
</evidence>
<dbReference type="InterPro" id="IPR011006">
    <property type="entry name" value="CheY-like_superfamily"/>
</dbReference>
<comment type="function">
    <text evidence="5">May play the central regulatory role in sporulation. It may be an element of the effector pathway responsible for the activation of sporulation genes in response to nutritional stress. Spo0A may act in concert with spo0H (a sigma factor) to control the expression of some genes that are critical to the sporulation process.</text>
</comment>
<dbReference type="CDD" id="cd00383">
    <property type="entry name" value="trans_reg_C"/>
    <property type="match status" value="1"/>
</dbReference>
<evidence type="ECO:0000256" key="1">
    <source>
        <dbReference type="ARBA" id="ARBA00018672"/>
    </source>
</evidence>
<dbReference type="SMART" id="SM00448">
    <property type="entry name" value="REC"/>
    <property type="match status" value="1"/>
</dbReference>
<evidence type="ECO:0000256" key="3">
    <source>
        <dbReference type="ARBA" id="ARBA00023125"/>
    </source>
</evidence>
<dbReference type="SUPFAM" id="SSF46894">
    <property type="entry name" value="C-terminal effector domain of the bipartite response regulators"/>
    <property type="match status" value="1"/>
</dbReference>
<dbReference type="AlphaFoldDB" id="A0A9D1MD51"/>
<dbReference type="Pfam" id="PF00486">
    <property type="entry name" value="Trans_reg_C"/>
    <property type="match status" value="1"/>
</dbReference>
<dbReference type="InterPro" id="IPR001789">
    <property type="entry name" value="Sig_transdc_resp-reg_receiver"/>
</dbReference>